<keyword evidence="3" id="KW-1185">Reference proteome</keyword>
<dbReference type="Proteomes" id="UP000631114">
    <property type="component" value="Unassembled WGS sequence"/>
</dbReference>
<dbReference type="PANTHER" id="PTHR15835">
    <property type="entry name" value="NUCLEAR-INTERACTING PARTNER OF ALK"/>
    <property type="match status" value="1"/>
</dbReference>
<name>A0A835GVJ3_9MAGN</name>
<evidence type="ECO:0000313" key="2">
    <source>
        <dbReference type="EMBL" id="KAF9586922.1"/>
    </source>
</evidence>
<dbReference type="AlphaFoldDB" id="A0A835GVJ3"/>
<reference evidence="2 3" key="1">
    <citation type="submission" date="2020-10" db="EMBL/GenBank/DDBJ databases">
        <title>The Coptis chinensis genome and diversification of protoberbering-type alkaloids.</title>
        <authorList>
            <person name="Wang B."/>
            <person name="Shu S."/>
            <person name="Song C."/>
            <person name="Liu Y."/>
        </authorList>
    </citation>
    <scope>NUCLEOTIDE SEQUENCE [LARGE SCALE GENOMIC DNA]</scope>
    <source>
        <strain evidence="2">HL-2020</strain>
        <tissue evidence="2">Leaf</tissue>
    </source>
</reference>
<dbReference type="PANTHER" id="PTHR15835:SF6">
    <property type="entry name" value="ZINC FINGER C3HC-TYPE PROTEIN 1"/>
    <property type="match status" value="1"/>
</dbReference>
<dbReference type="GO" id="GO:0008270">
    <property type="term" value="F:zinc ion binding"/>
    <property type="evidence" value="ECO:0007669"/>
    <property type="project" value="InterPro"/>
</dbReference>
<comment type="caution">
    <text evidence="2">The sequence shown here is derived from an EMBL/GenBank/DDBJ whole genome shotgun (WGS) entry which is preliminary data.</text>
</comment>
<dbReference type="OrthoDB" id="2592092at2759"/>
<dbReference type="Pfam" id="PF08600">
    <property type="entry name" value="NuBaID_C"/>
    <property type="match status" value="1"/>
</dbReference>
<sequence length="92" mass="10344">MCLKWAQSCQGMEFDPIRQHIHFCPWNMSTAMTGPGRKLTLSALDREMTSSRPSLPDSPSSSMFEANDSITSVQNHFKSPSTKIIKTTHNSR</sequence>
<dbReference type="EMBL" id="JADFTS010000061">
    <property type="protein sequence ID" value="KAF9586922.1"/>
    <property type="molecule type" value="Genomic_DNA"/>
</dbReference>
<gene>
    <name evidence="2" type="ORF">IFM89_039794</name>
</gene>
<evidence type="ECO:0000313" key="3">
    <source>
        <dbReference type="Proteomes" id="UP000631114"/>
    </source>
</evidence>
<accession>A0A835GVJ3</accession>
<organism evidence="2 3">
    <name type="scientific">Coptis chinensis</name>
    <dbReference type="NCBI Taxonomy" id="261450"/>
    <lineage>
        <taxon>Eukaryota</taxon>
        <taxon>Viridiplantae</taxon>
        <taxon>Streptophyta</taxon>
        <taxon>Embryophyta</taxon>
        <taxon>Tracheophyta</taxon>
        <taxon>Spermatophyta</taxon>
        <taxon>Magnoliopsida</taxon>
        <taxon>Ranunculales</taxon>
        <taxon>Ranunculaceae</taxon>
        <taxon>Coptidoideae</taxon>
        <taxon>Coptis</taxon>
    </lineage>
</organism>
<dbReference type="InterPro" id="IPR013909">
    <property type="entry name" value="NuBaID_C"/>
</dbReference>
<proteinExistence type="predicted"/>
<protein>
    <recommendedName>
        <fullName evidence="1">NuBaID C-terminal domain-containing protein</fullName>
    </recommendedName>
</protein>
<feature type="domain" description="NuBaID C-terminal" evidence="1">
    <location>
        <begin position="13"/>
        <end position="43"/>
    </location>
</feature>
<dbReference type="GO" id="GO:0005634">
    <property type="term" value="C:nucleus"/>
    <property type="evidence" value="ECO:0007669"/>
    <property type="project" value="TreeGrafter"/>
</dbReference>
<evidence type="ECO:0000259" key="1">
    <source>
        <dbReference type="Pfam" id="PF08600"/>
    </source>
</evidence>